<accession>A0A2U9IE38</accession>
<dbReference type="AlphaFoldDB" id="A0A2U9IE38"/>
<dbReference type="PIRSF" id="PIRSF014972">
    <property type="entry name" value="FlK"/>
    <property type="match status" value="1"/>
</dbReference>
<sequence length="124" mass="14051">MQNSSEKIFIVKPEYSARKVSSGAVDVLSTPMMIAFMEDVSFNLAKNVTKEGETTVGIHVDVKHLNPVPIGAEIKVRSELIKIDGKRLVFSVEAYWRNTKIGEGIHERYIVNENEFMKKIQNLQ</sequence>
<dbReference type="PANTHER" id="PTHR36934:SF1">
    <property type="entry name" value="THIOESTERASE DOMAIN-CONTAINING PROTEIN"/>
    <property type="match status" value="1"/>
</dbReference>
<proteinExistence type="predicted"/>
<evidence type="ECO:0000259" key="1">
    <source>
        <dbReference type="Pfam" id="PF22636"/>
    </source>
</evidence>
<protein>
    <submittedName>
        <fullName evidence="2">Thioesterase</fullName>
    </submittedName>
</protein>
<dbReference type="Pfam" id="PF22636">
    <property type="entry name" value="FlK"/>
    <property type="match status" value="1"/>
</dbReference>
<dbReference type="RefSeq" id="WP_110270075.1">
    <property type="nucleotide sequence ID" value="NZ_CP029289.2"/>
</dbReference>
<evidence type="ECO:0000313" key="3">
    <source>
        <dbReference type="Proteomes" id="UP000248044"/>
    </source>
</evidence>
<keyword evidence="3" id="KW-1185">Reference proteome</keyword>
<feature type="domain" description="Fluoroacetyl-CoA-specific thioesterase-like" evidence="1">
    <location>
        <begin position="11"/>
        <end position="113"/>
    </location>
</feature>
<name>A0A2U9IE38_9CREN</name>
<dbReference type="InterPro" id="IPR054485">
    <property type="entry name" value="FlK-like_dom"/>
</dbReference>
<gene>
    <name evidence="2" type="ORF">DFR85_05905</name>
</gene>
<dbReference type="PANTHER" id="PTHR36934">
    <property type="entry name" value="BLR0278 PROTEIN"/>
    <property type="match status" value="1"/>
</dbReference>
<dbReference type="InterPro" id="IPR029069">
    <property type="entry name" value="HotDog_dom_sf"/>
</dbReference>
<dbReference type="OrthoDB" id="359228at2157"/>
<dbReference type="EMBL" id="CP029289">
    <property type="protein sequence ID" value="AWR94194.1"/>
    <property type="molecule type" value="Genomic_DNA"/>
</dbReference>
<reference evidence="2 3" key="1">
    <citation type="submission" date="2018-05" db="EMBL/GenBank/DDBJ databases">
        <title>Complete Genome Sequences of Extremely Thermoacidophilic, Metal-Mobilizing Type-Strain Members of the Archaeal Family Sulfolobaceae: Acidianus brierleyi DSM-1651T, Acidianus sulfidivorans DSM-18786T, Metallosphaera hakonensis DSM-7519T, and Metallosphaera prunae DSM-10039T.</title>
        <authorList>
            <person name="Counts J.A."/>
            <person name="Kelly R.M."/>
        </authorList>
    </citation>
    <scope>NUCLEOTIDE SEQUENCE [LARGE SCALE GENOMIC DNA]</scope>
    <source>
        <strain evidence="2 3">DSM 1651</strain>
    </source>
</reference>
<organism evidence="2 3">
    <name type="scientific">Acidianus brierleyi</name>
    <dbReference type="NCBI Taxonomy" id="41673"/>
    <lineage>
        <taxon>Archaea</taxon>
        <taxon>Thermoproteota</taxon>
        <taxon>Thermoprotei</taxon>
        <taxon>Sulfolobales</taxon>
        <taxon>Sulfolobaceae</taxon>
        <taxon>Acidianus</taxon>
    </lineage>
</organism>
<evidence type="ECO:0000313" key="2">
    <source>
        <dbReference type="EMBL" id="AWR94194.1"/>
    </source>
</evidence>
<dbReference type="Proteomes" id="UP000248044">
    <property type="component" value="Chromosome"/>
</dbReference>
<dbReference type="Gene3D" id="3.10.129.10">
    <property type="entry name" value="Hotdog Thioesterase"/>
    <property type="match status" value="1"/>
</dbReference>
<dbReference type="SUPFAM" id="SSF54637">
    <property type="entry name" value="Thioesterase/thiol ester dehydrase-isomerase"/>
    <property type="match status" value="1"/>
</dbReference>
<dbReference type="InterPro" id="IPR025540">
    <property type="entry name" value="FlK"/>
</dbReference>
<dbReference type="GeneID" id="36831671"/>
<dbReference type="KEGG" id="abri:DFR85_05905"/>